<evidence type="ECO:0000313" key="2">
    <source>
        <dbReference type="WBParaSite" id="PDA_v2.g2939.t1"/>
    </source>
</evidence>
<dbReference type="Gene3D" id="3.30.1120.120">
    <property type="match status" value="1"/>
</dbReference>
<sequence length="107" mass="12754">MWPVPSFEYFAPTSMKQIDEHRIITPKGRFVIIDSNTLYFDALCKNGYVKYIFEVILRDKKQEIKVYVPKNKKQILPQLEDYLIQSKVSFGTIRSANRLEEYTSFYM</sequence>
<evidence type="ECO:0000313" key="1">
    <source>
        <dbReference type="Proteomes" id="UP000887578"/>
    </source>
</evidence>
<dbReference type="Proteomes" id="UP000887578">
    <property type="component" value="Unplaced"/>
</dbReference>
<reference evidence="2" key="1">
    <citation type="submission" date="2022-11" db="UniProtKB">
        <authorList>
            <consortium name="WormBaseParasite"/>
        </authorList>
    </citation>
    <scope>IDENTIFICATION</scope>
</reference>
<dbReference type="InterPro" id="IPR046437">
    <property type="entry name" value="Ser_Thr-PK_POLO_box_1_sf"/>
</dbReference>
<organism evidence="1 2">
    <name type="scientific">Panagrolaimus davidi</name>
    <dbReference type="NCBI Taxonomy" id="227884"/>
    <lineage>
        <taxon>Eukaryota</taxon>
        <taxon>Metazoa</taxon>
        <taxon>Ecdysozoa</taxon>
        <taxon>Nematoda</taxon>
        <taxon>Chromadorea</taxon>
        <taxon>Rhabditida</taxon>
        <taxon>Tylenchina</taxon>
        <taxon>Panagrolaimomorpha</taxon>
        <taxon>Panagrolaimoidea</taxon>
        <taxon>Panagrolaimidae</taxon>
        <taxon>Panagrolaimus</taxon>
    </lineage>
</organism>
<accession>A0A914QCP9</accession>
<proteinExistence type="predicted"/>
<keyword evidence="1" id="KW-1185">Reference proteome</keyword>
<protein>
    <submittedName>
        <fullName evidence="2">Uncharacterized protein</fullName>
    </submittedName>
</protein>
<dbReference type="WBParaSite" id="PDA_v2.g2939.t1">
    <property type="protein sequence ID" value="PDA_v2.g2939.t1"/>
    <property type="gene ID" value="PDA_v2.g2939"/>
</dbReference>
<dbReference type="AlphaFoldDB" id="A0A914QCP9"/>
<name>A0A914QCP9_9BILA</name>